<proteinExistence type="predicted"/>
<evidence type="ECO:0000256" key="1">
    <source>
        <dbReference type="SAM" id="Phobius"/>
    </source>
</evidence>
<gene>
    <name evidence="2" type="ordered locus">Saut_0453</name>
</gene>
<dbReference type="KEGG" id="sua:Saut_0453"/>
<dbReference type="AlphaFoldDB" id="E0UUZ0"/>
<dbReference type="eggNOG" id="COG2165">
    <property type="taxonomic scope" value="Bacteria"/>
</dbReference>
<keyword evidence="1" id="KW-1133">Transmembrane helix</keyword>
<keyword evidence="3" id="KW-1185">Reference proteome</keyword>
<dbReference type="SUPFAM" id="SSF54523">
    <property type="entry name" value="Pili subunits"/>
    <property type="match status" value="1"/>
</dbReference>
<dbReference type="InterPro" id="IPR012902">
    <property type="entry name" value="N_methyl_site"/>
</dbReference>
<dbReference type="RefSeq" id="WP_013326258.1">
    <property type="nucleotide sequence ID" value="NC_014506.1"/>
</dbReference>
<protein>
    <submittedName>
        <fullName evidence="2">N-terminal methylation motif domain protein</fullName>
    </submittedName>
</protein>
<dbReference type="Pfam" id="PF07963">
    <property type="entry name" value="N_methyl"/>
    <property type="match status" value="1"/>
</dbReference>
<dbReference type="EMBL" id="CP002205">
    <property type="protein sequence ID" value="ADN08502.1"/>
    <property type="molecule type" value="Genomic_DNA"/>
</dbReference>
<keyword evidence="1" id="KW-0472">Membrane</keyword>
<organism evidence="2 3">
    <name type="scientific">Sulfurimonas autotrophica (strain ATCC BAA-671 / DSM 16294 / JCM 11897 / OK10)</name>
    <dbReference type="NCBI Taxonomy" id="563040"/>
    <lineage>
        <taxon>Bacteria</taxon>
        <taxon>Pseudomonadati</taxon>
        <taxon>Campylobacterota</taxon>
        <taxon>Epsilonproteobacteria</taxon>
        <taxon>Campylobacterales</taxon>
        <taxon>Sulfurimonadaceae</taxon>
        <taxon>Sulfurimonas</taxon>
    </lineage>
</organism>
<name>E0UUZ0_SULAO</name>
<evidence type="ECO:0000313" key="2">
    <source>
        <dbReference type="EMBL" id="ADN08502.1"/>
    </source>
</evidence>
<keyword evidence="1" id="KW-0812">Transmembrane</keyword>
<feature type="transmembrane region" description="Helical" evidence="1">
    <location>
        <begin position="6"/>
        <end position="26"/>
    </location>
</feature>
<dbReference type="OrthoDB" id="5368628at2"/>
<dbReference type="Gene3D" id="3.30.700.10">
    <property type="entry name" value="Glycoprotein, Type 4 Pilin"/>
    <property type="match status" value="1"/>
</dbReference>
<reference evidence="3" key="1">
    <citation type="journal article" date="2010" name="Stand. Genomic Sci.">
        <title>Complete genome sequence of Sulfurimonas autotrophica type strain (OK10).</title>
        <authorList>
            <person name="Sikorski J."/>
            <person name="Munk C."/>
            <person name="Lapidus A."/>
            <person name="Djao O."/>
            <person name="Lucas S."/>
            <person name="Glavina Del Rio T."/>
            <person name="Nolan M."/>
            <person name="Tice H."/>
            <person name="Han C."/>
            <person name="Cheng J."/>
            <person name="Tapia R."/>
            <person name="Goodwin L."/>
            <person name="Pitluck S."/>
            <person name="Liolios K."/>
            <person name="Ivanova N."/>
            <person name="Mavromatis K."/>
            <person name="Mikhailova N."/>
            <person name="Pati A."/>
            <person name="Sims D."/>
            <person name="Meincke L."/>
            <person name="Brettin T."/>
            <person name="Detter J."/>
            <person name="Chen A."/>
            <person name="Palaniappan K."/>
            <person name="Land M."/>
            <person name="Hauser L."/>
            <person name="Chang Y."/>
            <person name="Jeffries C."/>
            <person name="Rohde M."/>
            <person name="Lang E."/>
            <person name="Spring S."/>
            <person name="Goker M."/>
            <person name="Woyke T."/>
            <person name="Bristow J."/>
            <person name="Eisen J."/>
            <person name="Markowitz V."/>
            <person name="Hugenholtz P."/>
            <person name="Kyrpides N."/>
            <person name="Klenk H."/>
        </authorList>
    </citation>
    <scope>NUCLEOTIDE SEQUENCE [LARGE SCALE GENOMIC DNA]</scope>
    <source>
        <strain evidence="3">ATCC BAA-671 / DSM 16294 / JCM 11897 / OK10</strain>
    </source>
</reference>
<dbReference type="STRING" id="563040.Saut_0453"/>
<dbReference type="HOGENOM" id="CLU_1694615_0_0_7"/>
<dbReference type="NCBIfam" id="TIGR02532">
    <property type="entry name" value="IV_pilin_GFxxxE"/>
    <property type="match status" value="1"/>
</dbReference>
<dbReference type="InterPro" id="IPR045584">
    <property type="entry name" value="Pilin-like"/>
</dbReference>
<accession>E0UUZ0</accession>
<evidence type="ECO:0000313" key="3">
    <source>
        <dbReference type="Proteomes" id="UP000007803"/>
    </source>
</evidence>
<sequence length="155" mass="17433">MKKQAFSLLELIFVIIIIGILSGVAISSFKPHHLRDDTNFVLMKLEETRYKAIGYNKSLPSSDINYSIGCISVDTLSKTDTQAYKFYSYFDLSSSSAINVICFDALGRVHDGDIDNNQTTLDSLQNNEIHLTYTYQNKISVLKIDSLSGNIHRVN</sequence>
<dbReference type="Proteomes" id="UP000007803">
    <property type="component" value="Chromosome"/>
</dbReference>